<accession>A0A177B6F8</accession>
<dbReference type="SUPFAM" id="SSF50729">
    <property type="entry name" value="PH domain-like"/>
    <property type="match status" value="1"/>
</dbReference>
<proteinExistence type="predicted"/>
<evidence type="ECO:0000256" key="1">
    <source>
        <dbReference type="SAM" id="Phobius"/>
    </source>
</evidence>
<name>A0A177B6F8_9BILA</name>
<evidence type="ECO:0000259" key="2">
    <source>
        <dbReference type="PROSITE" id="PS50003"/>
    </source>
</evidence>
<feature type="non-terminal residue" evidence="3">
    <location>
        <position position="415"/>
    </location>
</feature>
<dbReference type="OrthoDB" id="14833at2759"/>
<protein>
    <recommendedName>
        <fullName evidence="2">PH domain-containing protein</fullName>
    </recommendedName>
</protein>
<dbReference type="PROSITE" id="PS50003">
    <property type="entry name" value="PH_DOMAIN"/>
    <property type="match status" value="1"/>
</dbReference>
<gene>
    <name evidence="3" type="ORF">A3Q56_02372</name>
</gene>
<evidence type="ECO:0000313" key="3">
    <source>
        <dbReference type="EMBL" id="OAF69868.1"/>
    </source>
</evidence>
<dbReference type="AlphaFoldDB" id="A0A177B6F8"/>
<feature type="domain" description="PH" evidence="2">
    <location>
        <begin position="25"/>
        <end position="123"/>
    </location>
</feature>
<keyword evidence="1" id="KW-0812">Transmembrane</keyword>
<dbReference type="EMBL" id="LWCA01000217">
    <property type="protein sequence ID" value="OAF69868.1"/>
    <property type="molecule type" value="Genomic_DNA"/>
</dbReference>
<dbReference type="Pfam" id="PF00169">
    <property type="entry name" value="PH"/>
    <property type="match status" value="1"/>
</dbReference>
<reference evidence="3 4" key="1">
    <citation type="submission" date="2016-04" db="EMBL/GenBank/DDBJ databases">
        <title>The genome of Intoshia linei affirms orthonectids as highly simplified spiralians.</title>
        <authorList>
            <person name="Mikhailov K.V."/>
            <person name="Slusarev G.S."/>
            <person name="Nikitin M.A."/>
            <person name="Logacheva M.D."/>
            <person name="Penin A."/>
            <person name="Aleoshin V."/>
            <person name="Panchin Y.V."/>
        </authorList>
    </citation>
    <scope>NUCLEOTIDE SEQUENCE [LARGE SCALE GENOMIC DNA]</scope>
    <source>
        <strain evidence="3">Intl2013</strain>
        <tissue evidence="3">Whole animal</tissue>
    </source>
</reference>
<dbReference type="Gene3D" id="2.30.29.30">
    <property type="entry name" value="Pleckstrin-homology domain (PH domain)/Phosphotyrosine-binding domain (PTB)"/>
    <property type="match status" value="1"/>
</dbReference>
<organism evidence="3 4">
    <name type="scientific">Intoshia linei</name>
    <dbReference type="NCBI Taxonomy" id="1819745"/>
    <lineage>
        <taxon>Eukaryota</taxon>
        <taxon>Metazoa</taxon>
        <taxon>Spiralia</taxon>
        <taxon>Lophotrochozoa</taxon>
        <taxon>Mesozoa</taxon>
        <taxon>Orthonectida</taxon>
        <taxon>Rhopaluridae</taxon>
        <taxon>Intoshia</taxon>
    </lineage>
</organism>
<sequence>MNRLVDHAMGFEIGKCAKNVGAPTNSIISNWLLKYTNVVSGYQKRWVVVYKKTGILKYYEKNDTKNFRARGYIDLTKAVVEVSQEDLVSFAIVSKVNTVCFRFKCSNIYERRSWISLIMDIQDSNVNESKIYTKQNLLNSENFSIGENLSSFSLSNSYDSLNLIKSHYDNLVETADNISNLNRIQNVVIKDELQDLCKGYLDQDVLCIKSFAHSLMESLSECQNVLYLHESSKGHSKSNVRKLQELQKSTESFKDSKKSMRDSKKLNHFKPTVDNIHDLSLYTILIDFCNLFEIQTLFNEFQKIANSQTQHSRFKLSYLLIPHIPILSIIAYYFISSKNYIFVDSKVFSKDTTCCKHLIFVVNWIYFIFTNALVNTSVYNSQSKLFFKGECSHFYWNIHNQSFIYHAEINSIKPL</sequence>
<feature type="transmembrane region" description="Helical" evidence="1">
    <location>
        <begin position="355"/>
        <end position="374"/>
    </location>
</feature>
<dbReference type="Proteomes" id="UP000078046">
    <property type="component" value="Unassembled WGS sequence"/>
</dbReference>
<keyword evidence="1" id="KW-1133">Transmembrane helix</keyword>
<comment type="caution">
    <text evidence="3">The sequence shown here is derived from an EMBL/GenBank/DDBJ whole genome shotgun (WGS) entry which is preliminary data.</text>
</comment>
<dbReference type="InterPro" id="IPR001849">
    <property type="entry name" value="PH_domain"/>
</dbReference>
<dbReference type="SMART" id="SM00233">
    <property type="entry name" value="PH"/>
    <property type="match status" value="1"/>
</dbReference>
<evidence type="ECO:0000313" key="4">
    <source>
        <dbReference type="Proteomes" id="UP000078046"/>
    </source>
</evidence>
<dbReference type="InterPro" id="IPR011993">
    <property type="entry name" value="PH-like_dom_sf"/>
</dbReference>
<keyword evidence="1" id="KW-0472">Membrane</keyword>
<feature type="transmembrane region" description="Helical" evidence="1">
    <location>
        <begin position="316"/>
        <end position="335"/>
    </location>
</feature>
<keyword evidence="4" id="KW-1185">Reference proteome</keyword>